<name>A0A0C4E7W9_MAGP6</name>
<keyword evidence="5" id="KW-0812">Transmembrane</keyword>
<reference evidence="7" key="3">
    <citation type="submission" date="2011-03" db="EMBL/GenBank/DDBJ databases">
        <title>Annotation of Magnaporthe poae ATCC 64411.</title>
        <authorList>
            <person name="Ma L.-J."/>
            <person name="Dead R."/>
            <person name="Young S.K."/>
            <person name="Zeng Q."/>
            <person name="Gargeya S."/>
            <person name="Fitzgerald M."/>
            <person name="Haas B."/>
            <person name="Abouelleil A."/>
            <person name="Alvarado L."/>
            <person name="Arachchi H.M."/>
            <person name="Berlin A."/>
            <person name="Brown A."/>
            <person name="Chapman S.B."/>
            <person name="Chen Z."/>
            <person name="Dunbar C."/>
            <person name="Freedman E."/>
            <person name="Gearin G."/>
            <person name="Gellesch M."/>
            <person name="Goldberg J."/>
            <person name="Griggs A."/>
            <person name="Gujja S."/>
            <person name="Heiman D."/>
            <person name="Howarth C."/>
            <person name="Larson L."/>
            <person name="Lui A."/>
            <person name="MacDonald P.J.P."/>
            <person name="Mehta T."/>
            <person name="Montmayeur A."/>
            <person name="Murphy C."/>
            <person name="Neiman D."/>
            <person name="Pearson M."/>
            <person name="Priest M."/>
            <person name="Roberts A."/>
            <person name="Saif S."/>
            <person name="Shea T."/>
            <person name="Shenoy N."/>
            <person name="Sisk P."/>
            <person name="Stolte C."/>
            <person name="Sykes S."/>
            <person name="Yandava C."/>
            <person name="Wortman J."/>
            <person name="Nusbaum C."/>
            <person name="Birren B."/>
        </authorList>
    </citation>
    <scope>NUCLEOTIDE SEQUENCE</scope>
    <source>
        <strain evidence="7">ATCC 64411</strain>
    </source>
</reference>
<dbReference type="CDD" id="cd16495">
    <property type="entry name" value="RING_CH-C4HC3_MARCH"/>
    <property type="match status" value="1"/>
</dbReference>
<dbReference type="eggNOG" id="ENOG502S6DH">
    <property type="taxonomic scope" value="Eukaryota"/>
</dbReference>
<keyword evidence="3" id="KW-0862">Zinc</keyword>
<feature type="transmembrane region" description="Helical" evidence="5">
    <location>
        <begin position="301"/>
        <end position="322"/>
    </location>
</feature>
<feature type="transmembrane region" description="Helical" evidence="5">
    <location>
        <begin position="243"/>
        <end position="265"/>
    </location>
</feature>
<accession>A0A0C4E7W9</accession>
<reference evidence="7" key="1">
    <citation type="submission" date="2010-05" db="EMBL/GenBank/DDBJ databases">
        <title>The Genome Sequence of Magnaporthe poae strain ATCC 64411.</title>
        <authorList>
            <consortium name="The Broad Institute Genome Sequencing Platform"/>
            <consortium name="Broad Institute Genome Sequencing Center for Infectious Disease"/>
            <person name="Ma L.-J."/>
            <person name="Dead R."/>
            <person name="Young S."/>
            <person name="Zeng Q."/>
            <person name="Koehrsen M."/>
            <person name="Alvarado L."/>
            <person name="Berlin A."/>
            <person name="Chapman S.B."/>
            <person name="Chen Z."/>
            <person name="Freedman E."/>
            <person name="Gellesch M."/>
            <person name="Goldberg J."/>
            <person name="Griggs A."/>
            <person name="Gujja S."/>
            <person name="Heilman E.R."/>
            <person name="Heiman D."/>
            <person name="Hepburn T."/>
            <person name="Howarth C."/>
            <person name="Jen D."/>
            <person name="Larson L."/>
            <person name="Mehta T."/>
            <person name="Neiman D."/>
            <person name="Pearson M."/>
            <person name="Roberts A."/>
            <person name="Saif S."/>
            <person name="Shea T."/>
            <person name="Shenoy N."/>
            <person name="Sisk P."/>
            <person name="Stolte C."/>
            <person name="Sykes S."/>
            <person name="Walk T."/>
            <person name="White J."/>
            <person name="Yandava C."/>
            <person name="Haas B."/>
            <person name="Nusbaum C."/>
            <person name="Birren B."/>
        </authorList>
    </citation>
    <scope>NUCLEOTIDE SEQUENCE</scope>
    <source>
        <strain evidence="7">ATCC 64411</strain>
    </source>
</reference>
<organism evidence="8 9">
    <name type="scientific">Magnaporthiopsis poae (strain ATCC 64411 / 73-15)</name>
    <name type="common">Kentucky bluegrass fungus</name>
    <name type="synonym">Magnaporthe poae</name>
    <dbReference type="NCBI Taxonomy" id="644358"/>
    <lineage>
        <taxon>Eukaryota</taxon>
        <taxon>Fungi</taxon>
        <taxon>Dikarya</taxon>
        <taxon>Ascomycota</taxon>
        <taxon>Pezizomycotina</taxon>
        <taxon>Sordariomycetes</taxon>
        <taxon>Sordariomycetidae</taxon>
        <taxon>Magnaporthales</taxon>
        <taxon>Magnaporthaceae</taxon>
        <taxon>Magnaporthiopsis</taxon>
    </lineage>
</organism>
<dbReference type="EnsemblFungi" id="MAPG_08647T0">
    <property type="protein sequence ID" value="MAPG_08647T0"/>
    <property type="gene ID" value="MAPG_08647"/>
</dbReference>
<reference evidence="8" key="4">
    <citation type="journal article" date="2015" name="G3 (Bethesda)">
        <title>Genome sequences of three phytopathogenic species of the Magnaporthaceae family of fungi.</title>
        <authorList>
            <person name="Okagaki L.H."/>
            <person name="Nunes C.C."/>
            <person name="Sailsbery J."/>
            <person name="Clay B."/>
            <person name="Brown D."/>
            <person name="John T."/>
            <person name="Oh Y."/>
            <person name="Young N."/>
            <person name="Fitzgerald M."/>
            <person name="Haas B.J."/>
            <person name="Zeng Q."/>
            <person name="Young S."/>
            <person name="Adiconis X."/>
            <person name="Fan L."/>
            <person name="Levin J.Z."/>
            <person name="Mitchell T.K."/>
            <person name="Okubara P.A."/>
            <person name="Farman M.L."/>
            <person name="Kohn L.M."/>
            <person name="Birren B."/>
            <person name="Ma L.-J."/>
            <person name="Dean R.A."/>
        </authorList>
    </citation>
    <scope>NUCLEOTIDE SEQUENCE</scope>
    <source>
        <strain evidence="8">ATCC 64411 / 73-15</strain>
    </source>
</reference>
<feature type="domain" description="RING-CH-type" evidence="6">
    <location>
        <begin position="82"/>
        <end position="172"/>
    </location>
</feature>
<evidence type="ECO:0000256" key="3">
    <source>
        <dbReference type="ARBA" id="ARBA00022833"/>
    </source>
</evidence>
<dbReference type="EMBL" id="ADBL01002090">
    <property type="status" value="NOT_ANNOTATED_CDS"/>
    <property type="molecule type" value="Genomic_DNA"/>
</dbReference>
<proteinExistence type="predicted"/>
<reference evidence="9" key="2">
    <citation type="submission" date="2010-05" db="EMBL/GenBank/DDBJ databases">
        <title>The genome sequence of Magnaporthe poae strain ATCC 64411.</title>
        <authorList>
            <person name="Ma L.-J."/>
            <person name="Dead R."/>
            <person name="Young S."/>
            <person name="Zeng Q."/>
            <person name="Koehrsen M."/>
            <person name="Alvarado L."/>
            <person name="Berlin A."/>
            <person name="Chapman S.B."/>
            <person name="Chen Z."/>
            <person name="Freedman E."/>
            <person name="Gellesch M."/>
            <person name="Goldberg J."/>
            <person name="Griggs A."/>
            <person name="Gujja S."/>
            <person name="Heilman E.R."/>
            <person name="Heiman D."/>
            <person name="Hepburn T."/>
            <person name="Howarth C."/>
            <person name="Jen D."/>
            <person name="Larson L."/>
            <person name="Mehta T."/>
            <person name="Neiman D."/>
            <person name="Pearson M."/>
            <person name="Roberts A."/>
            <person name="Saif S."/>
            <person name="Shea T."/>
            <person name="Shenoy N."/>
            <person name="Sisk P."/>
            <person name="Stolte C."/>
            <person name="Sykes S."/>
            <person name="Walk T."/>
            <person name="White J."/>
            <person name="Yandava C."/>
            <person name="Haas B."/>
            <person name="Nusbaum C."/>
            <person name="Birren B."/>
        </authorList>
    </citation>
    <scope>NUCLEOTIDE SEQUENCE [LARGE SCALE GENOMIC DNA]</scope>
    <source>
        <strain evidence="9">ATCC 64411 / 73-15</strain>
    </source>
</reference>
<keyword evidence="5" id="KW-1133">Transmembrane helix</keyword>
<feature type="region of interest" description="Disordered" evidence="4">
    <location>
        <begin position="337"/>
        <end position="356"/>
    </location>
</feature>
<evidence type="ECO:0000256" key="4">
    <source>
        <dbReference type="SAM" id="MobiDB-lite"/>
    </source>
</evidence>
<dbReference type="InterPro" id="IPR013083">
    <property type="entry name" value="Znf_RING/FYVE/PHD"/>
</dbReference>
<evidence type="ECO:0000256" key="2">
    <source>
        <dbReference type="ARBA" id="ARBA00022771"/>
    </source>
</evidence>
<dbReference type="GO" id="GO:0008270">
    <property type="term" value="F:zinc ion binding"/>
    <property type="evidence" value="ECO:0007669"/>
    <property type="project" value="UniProtKB-KW"/>
</dbReference>
<dbReference type="OMA" id="CLQSWRH"/>
<evidence type="ECO:0000313" key="8">
    <source>
        <dbReference type="EnsemblFungi" id="MAPG_08647T0"/>
    </source>
</evidence>
<dbReference type="Proteomes" id="UP000011715">
    <property type="component" value="Unassembled WGS sequence"/>
</dbReference>
<evidence type="ECO:0000259" key="6">
    <source>
        <dbReference type="PROSITE" id="PS51292"/>
    </source>
</evidence>
<feature type="transmembrane region" description="Helical" evidence="5">
    <location>
        <begin position="187"/>
        <end position="213"/>
    </location>
</feature>
<feature type="compositionally biased region" description="Polar residues" evidence="4">
    <location>
        <begin position="24"/>
        <end position="39"/>
    </location>
</feature>
<keyword evidence="2" id="KW-0863">Zinc-finger</keyword>
<evidence type="ECO:0000256" key="5">
    <source>
        <dbReference type="SAM" id="Phobius"/>
    </source>
</evidence>
<evidence type="ECO:0000313" key="9">
    <source>
        <dbReference type="Proteomes" id="UP000011715"/>
    </source>
</evidence>
<feature type="compositionally biased region" description="Low complexity" evidence="4">
    <location>
        <begin position="61"/>
        <end position="80"/>
    </location>
</feature>
<dbReference type="SMART" id="SM00744">
    <property type="entry name" value="RINGv"/>
    <property type="match status" value="1"/>
</dbReference>
<keyword evidence="9" id="KW-1185">Reference proteome</keyword>
<dbReference type="VEuPathDB" id="FungiDB:MAPG_08647"/>
<dbReference type="PANTHER" id="PTHR46347:SF1">
    <property type="entry name" value="RING_FYVE_PHD ZINC FINGER SUPERFAMILY PROTEIN"/>
    <property type="match status" value="1"/>
</dbReference>
<dbReference type="SUPFAM" id="SSF57850">
    <property type="entry name" value="RING/U-box"/>
    <property type="match status" value="1"/>
</dbReference>
<keyword evidence="1" id="KW-0479">Metal-binding</keyword>
<reference evidence="8" key="5">
    <citation type="submission" date="2015-06" db="UniProtKB">
        <authorList>
            <consortium name="EnsemblFungi"/>
        </authorList>
    </citation>
    <scope>IDENTIFICATION</scope>
    <source>
        <strain evidence="8">ATCC 64411</strain>
    </source>
</reference>
<evidence type="ECO:0000256" key="1">
    <source>
        <dbReference type="ARBA" id="ARBA00022723"/>
    </source>
</evidence>
<dbReference type="InterPro" id="IPR011016">
    <property type="entry name" value="Znf_RING-CH"/>
</dbReference>
<dbReference type="PANTHER" id="PTHR46347">
    <property type="entry name" value="RING/FYVE/PHD ZINC FINGER SUPERFAMILY PROTEIN"/>
    <property type="match status" value="1"/>
</dbReference>
<dbReference type="PROSITE" id="PS51292">
    <property type="entry name" value="ZF_RING_CH"/>
    <property type="match status" value="1"/>
</dbReference>
<dbReference type="OrthoDB" id="264354at2759"/>
<sequence length="356" mass="39849">MDEPSPPFRSEPSWTWGDGIPGDFSTSTGAEPTSQSASTEGLRPRSHPTPQPDPDPKPEAGAEPQAQAQTQTQQEQQGQQRQRHYRPRQCRICLESVPPTFDAPDGGLFGSRPRVRYVSEDPELGRLMSPCRCKGSQRYVHEGCLQAWRQAAPLSDRNFWHCPTCGFQYRMSRLRWASWLSNRLTRLALTLVVLFTVVFLLGFIADPIINLYVDPWGWLFGFWSDVADDWDDLKVELEDEESFGWYLHFVKGILSLSLVGAVQAFTTMNPFTWWQLRVGGIVGGGGNQRGRRGGGRDRMENINLAIVLVGLFTVLAATWKLVSALSSRALEKVSEQVMDIQGDDDDDEDADDAGGE</sequence>
<dbReference type="STRING" id="644358.A0A0C4E7W9"/>
<keyword evidence="5" id="KW-0472">Membrane</keyword>
<feature type="region of interest" description="Disordered" evidence="4">
    <location>
        <begin position="1"/>
        <end position="85"/>
    </location>
</feature>
<evidence type="ECO:0000313" key="7">
    <source>
        <dbReference type="EMBL" id="KLU89677.1"/>
    </source>
</evidence>
<dbReference type="Pfam" id="PF12906">
    <property type="entry name" value="RINGv"/>
    <property type="match status" value="1"/>
</dbReference>
<dbReference type="EMBL" id="GL876973">
    <property type="protein sequence ID" value="KLU89677.1"/>
    <property type="molecule type" value="Genomic_DNA"/>
</dbReference>
<dbReference type="AlphaFoldDB" id="A0A0C4E7W9"/>
<gene>
    <name evidence="7" type="ORF">MAPG_08647</name>
</gene>
<feature type="compositionally biased region" description="Acidic residues" evidence="4">
    <location>
        <begin position="341"/>
        <end position="356"/>
    </location>
</feature>
<dbReference type="Gene3D" id="3.30.40.10">
    <property type="entry name" value="Zinc/RING finger domain, C3HC4 (zinc finger)"/>
    <property type="match status" value="1"/>
</dbReference>
<protein>
    <recommendedName>
        <fullName evidence="6">RING-CH-type domain-containing protein</fullName>
    </recommendedName>
</protein>